<dbReference type="AlphaFoldDB" id="A0A7G9RV62"/>
<dbReference type="KEGG" id="drg:H9K76_07165"/>
<dbReference type="Gene3D" id="3.40.710.10">
    <property type="entry name" value="DD-peptidase/beta-lactamase superfamily"/>
    <property type="match status" value="1"/>
</dbReference>
<protein>
    <submittedName>
        <fullName evidence="2">Beta-lactamase family protein</fullName>
    </submittedName>
</protein>
<gene>
    <name evidence="2" type="ORF">H9K76_07165</name>
</gene>
<evidence type="ECO:0000313" key="3">
    <source>
        <dbReference type="Proteomes" id="UP000515811"/>
    </source>
</evidence>
<dbReference type="Pfam" id="PF00144">
    <property type="entry name" value="Beta-lactamase"/>
    <property type="match status" value="1"/>
</dbReference>
<dbReference type="Proteomes" id="UP000515811">
    <property type="component" value="Chromosome"/>
</dbReference>
<dbReference type="SUPFAM" id="SSF56601">
    <property type="entry name" value="beta-lactamase/transpeptidase-like"/>
    <property type="match status" value="1"/>
</dbReference>
<feature type="domain" description="Beta-lactamase-related" evidence="1">
    <location>
        <begin position="3"/>
        <end position="354"/>
    </location>
</feature>
<keyword evidence="3" id="KW-1185">Reference proteome</keyword>
<sequence length="372" mass="40319">MLQKAVNEQRIVGAVAVVAVDGKIVFRQAVGLADRESGKVMRPETEFRLASMTKPLVTVVAMRLIESGQLHLDDAVTRYLPDFRPRLPDGTEPVIRIRDLMAHTSGLGYRLLEQEDGAYARLGISDGLDDAGISLQENLRRLAEAPLYFEPGKGWRYSLSTDVLGAVIEEITRMSLPEAVARYVTQPLSMTHTRFVARPGEELATPYADGHPTPVRMTHNMTVPLPEGQGHAVRFEPARAFNARAFASGGAGALGNADDFVQFVESIRTGGAPLLQPQSRELMMTDQVGEQAATQGPGWGFGFGWAVLVNPSLAQTPQGKGTLQWGGAYGHNWFVDPQRKLTVVLLTNTAFEGMAGALVTQVRDAVYAGIAP</sequence>
<proteinExistence type="predicted"/>
<reference evidence="2 3" key="1">
    <citation type="submission" date="2020-08" db="EMBL/GenBank/DDBJ databases">
        <title>Genome sequence of Diaphorobacter ruginosibacter DSM 27467T.</title>
        <authorList>
            <person name="Hyun D.-W."/>
            <person name="Bae J.-W."/>
        </authorList>
    </citation>
    <scope>NUCLEOTIDE SEQUENCE [LARGE SCALE GENOMIC DNA]</scope>
    <source>
        <strain evidence="2 3">DSM 27467</strain>
    </source>
</reference>
<dbReference type="InterPro" id="IPR001466">
    <property type="entry name" value="Beta-lactam-related"/>
</dbReference>
<name>A0A7G9RV62_9BURK</name>
<dbReference type="PANTHER" id="PTHR43283:SF3">
    <property type="entry name" value="BETA-LACTAMASE FAMILY PROTEIN (AFU_ORTHOLOGUE AFUA_5G07500)"/>
    <property type="match status" value="1"/>
</dbReference>
<evidence type="ECO:0000313" key="2">
    <source>
        <dbReference type="EMBL" id="QNN59487.1"/>
    </source>
</evidence>
<accession>A0A7G9RV62</accession>
<evidence type="ECO:0000259" key="1">
    <source>
        <dbReference type="Pfam" id="PF00144"/>
    </source>
</evidence>
<organism evidence="2 3">
    <name type="scientific">Diaphorobacter ruginosibacter</name>
    <dbReference type="NCBI Taxonomy" id="1715720"/>
    <lineage>
        <taxon>Bacteria</taxon>
        <taxon>Pseudomonadati</taxon>
        <taxon>Pseudomonadota</taxon>
        <taxon>Betaproteobacteria</taxon>
        <taxon>Burkholderiales</taxon>
        <taxon>Comamonadaceae</taxon>
        <taxon>Diaphorobacter</taxon>
    </lineage>
</organism>
<dbReference type="EMBL" id="CP060714">
    <property type="protein sequence ID" value="QNN59487.1"/>
    <property type="molecule type" value="Genomic_DNA"/>
</dbReference>
<dbReference type="InterPro" id="IPR012338">
    <property type="entry name" value="Beta-lactam/transpept-like"/>
</dbReference>
<dbReference type="InterPro" id="IPR050789">
    <property type="entry name" value="Diverse_Enzym_Activities"/>
</dbReference>
<dbReference type="PANTHER" id="PTHR43283">
    <property type="entry name" value="BETA-LACTAMASE-RELATED"/>
    <property type="match status" value="1"/>
</dbReference>